<dbReference type="Proteomes" id="UP000229498">
    <property type="component" value="Unassembled WGS sequence"/>
</dbReference>
<comment type="caution">
    <text evidence="8">The sequence shown here is derived from an EMBL/GenBank/DDBJ whole genome shotgun (WGS) entry which is preliminary data.</text>
</comment>
<dbReference type="EMBL" id="PHIG01000059">
    <property type="protein sequence ID" value="PJK27678.1"/>
    <property type="molecule type" value="Genomic_DNA"/>
</dbReference>
<sequence>MTDEEVAALLDSDVPFVAVEAPAGCGKTYQGAHYAARTAPRLATGRVLILTHTHAACAAFAQATAAAHRRVEIRTIDSLLVQIAAAYHKSLDLPADPSAWARRQGADGYAALAARVATLVGRHPFIVAAVAERFPVVIADEHQDASADQHAVVMALRNAGTKLRIFGDPMQGIYAKGRAANEALARWEEIKAAAAFAELCTPHRWSDGTPALGAWVLRARDALKNGQPIDLTGALPQGLNILHADNTAVGRGYRLDSAERAPIDRVARAGTQALILTPQNDMTEALAAFWNRAIPIWEGHTRPAVDELITATEESAGDAVAVANAVVAFMGRVAVGFSRSSHGDRLVREVGEGCTSAARGKPARIQQLGRFILEEPNHVGIAKCLAELSRLQREGVSGFETVSIDYRREYQDAIRLGEFVDAHDGLAEINRRRAFTRPTPPARAISTIHKAKGLECDNAMILPCDSRFSSTYYSRCRLYVAISRAKRSLTLVLSRENPSPIFDV</sequence>
<dbReference type="Pfam" id="PF00580">
    <property type="entry name" value="UvrD-helicase"/>
    <property type="match status" value="1"/>
</dbReference>
<dbReference type="PANTHER" id="PTHR11070">
    <property type="entry name" value="UVRD / RECB / PCRA DNA HELICASE FAMILY MEMBER"/>
    <property type="match status" value="1"/>
</dbReference>
<dbReference type="AlphaFoldDB" id="A0A2M9FW26"/>
<gene>
    <name evidence="8" type="ORF">CVT23_20925</name>
</gene>
<evidence type="ECO:0000256" key="4">
    <source>
        <dbReference type="ARBA" id="ARBA00022840"/>
    </source>
</evidence>
<evidence type="ECO:0000259" key="6">
    <source>
        <dbReference type="Pfam" id="PF00580"/>
    </source>
</evidence>
<feature type="domain" description="UvrD-like helicase ATP-binding" evidence="6">
    <location>
        <begin position="103"/>
        <end position="180"/>
    </location>
</feature>
<dbReference type="PANTHER" id="PTHR11070:SF2">
    <property type="entry name" value="ATP-DEPENDENT DNA HELICASE SRS2"/>
    <property type="match status" value="1"/>
</dbReference>
<name>A0A2M9FW26_9PROT</name>
<dbReference type="Gene3D" id="3.40.50.300">
    <property type="entry name" value="P-loop containing nucleotide triphosphate hydrolases"/>
    <property type="match status" value="2"/>
</dbReference>
<evidence type="ECO:0000256" key="1">
    <source>
        <dbReference type="ARBA" id="ARBA00022741"/>
    </source>
</evidence>
<dbReference type="SUPFAM" id="SSF52540">
    <property type="entry name" value="P-loop containing nucleoside triphosphate hydrolases"/>
    <property type="match status" value="1"/>
</dbReference>
<feature type="domain" description="UvrD-like helicase C-terminal" evidence="7">
    <location>
        <begin position="445"/>
        <end position="492"/>
    </location>
</feature>
<evidence type="ECO:0000256" key="5">
    <source>
        <dbReference type="ARBA" id="ARBA00034923"/>
    </source>
</evidence>
<keyword evidence="4" id="KW-0067">ATP-binding</keyword>
<protein>
    <recommendedName>
        <fullName evidence="5">DNA 3'-5' helicase II</fullName>
    </recommendedName>
</protein>
<keyword evidence="2" id="KW-0378">Hydrolase</keyword>
<evidence type="ECO:0000313" key="8">
    <source>
        <dbReference type="EMBL" id="PJK27678.1"/>
    </source>
</evidence>
<evidence type="ECO:0000259" key="7">
    <source>
        <dbReference type="Pfam" id="PF13538"/>
    </source>
</evidence>
<evidence type="ECO:0000256" key="2">
    <source>
        <dbReference type="ARBA" id="ARBA00022801"/>
    </source>
</evidence>
<keyword evidence="3 8" id="KW-0347">Helicase</keyword>
<keyword evidence="9" id="KW-1185">Reference proteome</keyword>
<dbReference type="GO" id="GO:0003677">
    <property type="term" value="F:DNA binding"/>
    <property type="evidence" value="ECO:0007669"/>
    <property type="project" value="InterPro"/>
</dbReference>
<dbReference type="GO" id="GO:0005524">
    <property type="term" value="F:ATP binding"/>
    <property type="evidence" value="ECO:0007669"/>
    <property type="project" value="UniProtKB-KW"/>
</dbReference>
<dbReference type="CDD" id="cd18809">
    <property type="entry name" value="SF1_C_RecD"/>
    <property type="match status" value="1"/>
</dbReference>
<dbReference type="InterPro" id="IPR000212">
    <property type="entry name" value="DNA_helicase_UvrD/REP"/>
</dbReference>
<dbReference type="GO" id="GO:0016787">
    <property type="term" value="F:hydrolase activity"/>
    <property type="evidence" value="ECO:0007669"/>
    <property type="project" value="UniProtKB-KW"/>
</dbReference>
<dbReference type="GO" id="GO:0043138">
    <property type="term" value="F:3'-5' DNA helicase activity"/>
    <property type="evidence" value="ECO:0007669"/>
    <property type="project" value="TreeGrafter"/>
</dbReference>
<dbReference type="InterPro" id="IPR027785">
    <property type="entry name" value="UvrD-like_helicase_C"/>
</dbReference>
<evidence type="ECO:0000256" key="3">
    <source>
        <dbReference type="ARBA" id="ARBA00022806"/>
    </source>
</evidence>
<evidence type="ECO:0000313" key="9">
    <source>
        <dbReference type="Proteomes" id="UP000229498"/>
    </source>
</evidence>
<dbReference type="RefSeq" id="WP_109792439.1">
    <property type="nucleotide sequence ID" value="NZ_PHIG01000059.1"/>
</dbReference>
<dbReference type="GO" id="GO:0000725">
    <property type="term" value="P:recombinational repair"/>
    <property type="evidence" value="ECO:0007669"/>
    <property type="project" value="TreeGrafter"/>
</dbReference>
<organism evidence="8 9">
    <name type="scientific">Minwuia thermotolerans</name>
    <dbReference type="NCBI Taxonomy" id="2056226"/>
    <lineage>
        <taxon>Bacteria</taxon>
        <taxon>Pseudomonadati</taxon>
        <taxon>Pseudomonadota</taxon>
        <taxon>Alphaproteobacteria</taxon>
        <taxon>Minwuiales</taxon>
        <taxon>Minwuiaceae</taxon>
        <taxon>Minwuia</taxon>
    </lineage>
</organism>
<dbReference type="InterPro" id="IPR014016">
    <property type="entry name" value="UvrD-like_ATP-bd"/>
</dbReference>
<dbReference type="GO" id="GO:0005829">
    <property type="term" value="C:cytosol"/>
    <property type="evidence" value="ECO:0007669"/>
    <property type="project" value="TreeGrafter"/>
</dbReference>
<reference evidence="8 9" key="1">
    <citation type="submission" date="2017-11" db="EMBL/GenBank/DDBJ databases">
        <title>Draft genome sequence of Rhizobiales bacterium SY3-13.</title>
        <authorList>
            <person name="Sun C."/>
        </authorList>
    </citation>
    <scope>NUCLEOTIDE SEQUENCE [LARGE SCALE GENOMIC DNA]</scope>
    <source>
        <strain evidence="8 9">SY3-13</strain>
    </source>
</reference>
<dbReference type="InterPro" id="IPR027417">
    <property type="entry name" value="P-loop_NTPase"/>
</dbReference>
<accession>A0A2M9FW26</accession>
<keyword evidence="1" id="KW-0547">Nucleotide-binding</keyword>
<dbReference type="OrthoDB" id="7211215at2"/>
<proteinExistence type="predicted"/>
<dbReference type="Pfam" id="PF13538">
    <property type="entry name" value="UvrD_C_2"/>
    <property type="match status" value="1"/>
</dbReference>